<organism evidence="2 3">
    <name type="scientific">Candidatus Thermochlorobacter aerophilus</name>
    <dbReference type="NCBI Taxonomy" id="1868324"/>
    <lineage>
        <taxon>Bacteria</taxon>
        <taxon>Pseudomonadati</taxon>
        <taxon>Chlorobiota</taxon>
        <taxon>Chlorobiia</taxon>
        <taxon>Chlorobiales</taxon>
        <taxon>Candidatus Thermochlorobacteriaceae</taxon>
        <taxon>Candidatus Thermochlorobacter</taxon>
    </lineage>
</organism>
<dbReference type="AlphaFoldDB" id="A0A395M1V7"/>
<evidence type="ECO:0000313" key="3">
    <source>
        <dbReference type="Proteomes" id="UP000266389"/>
    </source>
</evidence>
<dbReference type="EMBL" id="PHFL01000043">
    <property type="protein sequence ID" value="RFM24321.1"/>
    <property type="molecule type" value="Genomic_DNA"/>
</dbReference>
<dbReference type="Proteomes" id="UP000266389">
    <property type="component" value="Unassembled WGS sequence"/>
</dbReference>
<protein>
    <recommendedName>
        <fullName evidence="4">Outer membrane protein beta-barrel domain-containing protein</fullName>
    </recommendedName>
</protein>
<accession>A0A395M1V7</accession>
<evidence type="ECO:0008006" key="4">
    <source>
        <dbReference type="Google" id="ProtNLM"/>
    </source>
</evidence>
<reference evidence="2" key="2">
    <citation type="submission" date="2017-08" db="EMBL/GenBank/DDBJ databases">
        <authorList>
            <person name="de Groot N.N."/>
        </authorList>
    </citation>
    <scope>NUCLEOTIDE SEQUENCE</scope>
    <source>
        <strain evidence="2">OS</strain>
    </source>
</reference>
<proteinExistence type="predicted"/>
<gene>
    <name evidence="2" type="ORF">D0433_04665</name>
    <name evidence="1" type="ORF">D0433_06520</name>
</gene>
<sequence>MTYKQTKNLLLLVLFFCLGYAIPQAEAQSLFLRKGMIAGAGLGLDGFGGLPIVGQLEFGVGPKIGIGRFGVGALAGIYFNPGATAVMVGGQGNYHFDIPTVPELDLYAGLNLLIGFAGSRFGGSSTGVGLGLNVGARYFFTPLVAGFLRLGWGLSIATIGIDFAM</sequence>
<comment type="caution">
    <text evidence="2">The sequence shown here is derived from an EMBL/GenBank/DDBJ whole genome shotgun (WGS) entry which is preliminary data.</text>
</comment>
<reference evidence="2 3" key="1">
    <citation type="journal article" date="2011" name="ISME J.">
        <title>Community ecology of hot spring cyanobacterial mats: predominant populations and their functional potential.</title>
        <authorList>
            <person name="Klatt C.G."/>
            <person name="Wood J.M."/>
            <person name="Rusch D.B."/>
            <person name="Bateson M.M."/>
            <person name="Hamamura N."/>
            <person name="Heidelberg J.F."/>
            <person name="Grossman A.R."/>
            <person name="Bhaya D."/>
            <person name="Cohan F.M."/>
            <person name="Kuhl M."/>
            <person name="Bryant D.A."/>
            <person name="Ward D.M."/>
        </authorList>
    </citation>
    <scope>NUCLEOTIDE SEQUENCE [LARGE SCALE GENOMIC DNA]</scope>
    <source>
        <strain evidence="2">OS</strain>
    </source>
</reference>
<evidence type="ECO:0000313" key="2">
    <source>
        <dbReference type="EMBL" id="RFM24692.1"/>
    </source>
</evidence>
<evidence type="ECO:0000313" key="1">
    <source>
        <dbReference type="EMBL" id="RFM24321.1"/>
    </source>
</evidence>
<dbReference type="EMBL" id="PHFL01000030">
    <property type="protein sequence ID" value="RFM24692.1"/>
    <property type="molecule type" value="Genomic_DNA"/>
</dbReference>
<name>A0A395M1V7_9BACT</name>